<reference evidence="2 3" key="1">
    <citation type="submission" date="2020-08" db="EMBL/GenBank/DDBJ databases">
        <title>Genomic Encyclopedia of Type Strains, Phase IV (KMG-V): Genome sequencing to study the core and pangenomes of soil and plant-associated prokaryotes.</title>
        <authorList>
            <person name="Whitman W."/>
        </authorList>
    </citation>
    <scope>NUCLEOTIDE SEQUENCE [LARGE SCALE GENOMIC DNA]</scope>
    <source>
        <strain evidence="2 3">S3M1</strain>
    </source>
</reference>
<dbReference type="EMBL" id="JACHCE010000006">
    <property type="protein sequence ID" value="MBB5637678.1"/>
    <property type="molecule type" value="Genomic_DNA"/>
</dbReference>
<dbReference type="Pfam" id="PF14279">
    <property type="entry name" value="HNH_5"/>
    <property type="match status" value="1"/>
</dbReference>
<protein>
    <submittedName>
        <fullName evidence="2">Uncharacterized protein YlaI</fullName>
    </submittedName>
</protein>
<dbReference type="InterPro" id="IPR029471">
    <property type="entry name" value="HNH_5"/>
</dbReference>
<dbReference type="InterPro" id="IPR003615">
    <property type="entry name" value="HNH_nuc"/>
</dbReference>
<dbReference type="Proteomes" id="UP000537204">
    <property type="component" value="Unassembled WGS sequence"/>
</dbReference>
<proteinExistence type="predicted"/>
<dbReference type="RefSeq" id="WP_183883549.1">
    <property type="nucleotide sequence ID" value="NZ_JACHCE010000006.1"/>
</dbReference>
<comment type="caution">
    <text evidence="2">The sequence shown here is derived from an EMBL/GenBank/DDBJ whole genome shotgun (WGS) entry which is preliminary data.</text>
</comment>
<evidence type="ECO:0000259" key="1">
    <source>
        <dbReference type="Pfam" id="PF14279"/>
    </source>
</evidence>
<dbReference type="AlphaFoldDB" id="A0A7W8ZPK1"/>
<evidence type="ECO:0000313" key="2">
    <source>
        <dbReference type="EMBL" id="MBB5637678.1"/>
    </source>
</evidence>
<sequence length="463" mass="53334">MNKTCIYCQKKLDGSDEHIIPKSINGNLHTKNLICSDCNNRFGTKVDAVLKENFAFLLHLLGVGSMRRMIVATDDGTEYIRDNKSGQLKQSKPDIQETKLEDGRVALKISGSDTVATFRAIATKAVRRFGRAAMKAEFTVTREQKFSPSVSSEWKLSVDETMILAINKIITEFYCYVDLDRSMISPLIEKVGNLDTDFENLIICNNSFEVREPEETEISHLIVIRSDEERKIIYAYLEIFNTLCVYCVLVKDYDGKKIDKVYHQDALTKEVLAVNITLNIGQIDGANVDYAHNLGALLSRYQDKNLVNDAVQVCKKIRTDLDEEVKQDKVTKEQADQMFIESSVKAMAHLMVYVYPDAVDDFTEEEQKGVNYIHSVIREDKIEEFKFFYQNFIGHDFKFDDDDVIYKMNEFIFSRFKIKNGVKMMKAYCCFISTNDGSKKYWPVSDVFRTLNLPTYPEEFSWL</sequence>
<name>A0A7W8ZPK1_9SPHI</name>
<feature type="domain" description="HNH endonuclease 5" evidence="1">
    <location>
        <begin position="5"/>
        <end position="54"/>
    </location>
</feature>
<dbReference type="CDD" id="cd00085">
    <property type="entry name" value="HNHc"/>
    <property type="match status" value="1"/>
</dbReference>
<evidence type="ECO:0000313" key="3">
    <source>
        <dbReference type="Proteomes" id="UP000537204"/>
    </source>
</evidence>
<organism evidence="2 3">
    <name type="scientific">Pedobacter cryoconitis</name>
    <dbReference type="NCBI Taxonomy" id="188932"/>
    <lineage>
        <taxon>Bacteria</taxon>
        <taxon>Pseudomonadati</taxon>
        <taxon>Bacteroidota</taxon>
        <taxon>Sphingobacteriia</taxon>
        <taxon>Sphingobacteriales</taxon>
        <taxon>Sphingobacteriaceae</taxon>
        <taxon>Pedobacter</taxon>
    </lineage>
</organism>
<accession>A0A7W8ZPK1</accession>
<gene>
    <name evidence="2" type="ORF">HDE68_003603</name>
</gene>